<accession>A0A699I7K7</accession>
<proteinExistence type="predicted"/>
<comment type="caution">
    <text evidence="1">The sequence shown here is derived from an EMBL/GenBank/DDBJ whole genome shotgun (WGS) entry which is preliminary data.</text>
</comment>
<dbReference type="AlphaFoldDB" id="A0A699I7K7"/>
<gene>
    <name evidence="1" type="ORF">Tci_475916</name>
</gene>
<dbReference type="EMBL" id="BKCJ010234604">
    <property type="protein sequence ID" value="GEZ03943.1"/>
    <property type="molecule type" value="Genomic_DNA"/>
</dbReference>
<organism evidence="1">
    <name type="scientific">Tanacetum cinerariifolium</name>
    <name type="common">Dalmatian daisy</name>
    <name type="synonym">Chrysanthemum cinerariifolium</name>
    <dbReference type="NCBI Taxonomy" id="118510"/>
    <lineage>
        <taxon>Eukaryota</taxon>
        <taxon>Viridiplantae</taxon>
        <taxon>Streptophyta</taxon>
        <taxon>Embryophyta</taxon>
        <taxon>Tracheophyta</taxon>
        <taxon>Spermatophyta</taxon>
        <taxon>Magnoliopsida</taxon>
        <taxon>eudicotyledons</taxon>
        <taxon>Gunneridae</taxon>
        <taxon>Pentapetalae</taxon>
        <taxon>asterids</taxon>
        <taxon>campanulids</taxon>
        <taxon>Asterales</taxon>
        <taxon>Asteraceae</taxon>
        <taxon>Asteroideae</taxon>
        <taxon>Anthemideae</taxon>
        <taxon>Anthemidinae</taxon>
        <taxon>Tanacetum</taxon>
    </lineage>
</organism>
<protein>
    <submittedName>
        <fullName evidence="1">Uncharacterized protein</fullName>
    </submittedName>
</protein>
<sequence>MARDAQRMNEQIAQDLEIARIHAEDELQMLIDGLDRNNETVANDEFPLPEQLPTAYEDKLLLLIQSDATVKKIALLLKTGGTRVLAEIDCFTIIVQIHLEGKRILVVQGDRPVKDLKLVSVIKMRKYQLCYGFGTYNRKRS</sequence>
<name>A0A699I7K7_TANCI</name>
<reference evidence="1" key="1">
    <citation type="journal article" date="2019" name="Sci. Rep.">
        <title>Draft genome of Tanacetum cinerariifolium, the natural source of mosquito coil.</title>
        <authorList>
            <person name="Yamashiro T."/>
            <person name="Shiraishi A."/>
            <person name="Satake H."/>
            <person name="Nakayama K."/>
        </authorList>
    </citation>
    <scope>NUCLEOTIDE SEQUENCE</scope>
</reference>
<evidence type="ECO:0000313" key="1">
    <source>
        <dbReference type="EMBL" id="GEZ03943.1"/>
    </source>
</evidence>